<evidence type="ECO:0000259" key="1">
    <source>
        <dbReference type="PROSITE" id="PS51385"/>
    </source>
</evidence>
<name>X1NYQ4_9ZZZZ</name>
<evidence type="ECO:0000313" key="2">
    <source>
        <dbReference type="EMBL" id="GAI48743.1"/>
    </source>
</evidence>
<feature type="domain" description="YjeF N-terminal" evidence="1">
    <location>
        <begin position="1"/>
        <end position="195"/>
    </location>
</feature>
<sequence>MENAGKAIAEEARRILGAIDQQHILLLIGPGNNGGDGLVTARYLHDWRAKVNVCLCGQRPPDDANLELVQQRSITCLEAAKDKNLGKFDELLSSATCVIDALFGTGKARPLRGVFSQVLERVTQVKSKAPFLQIIAVDLPSGLDADNGAVDPACPYVDNTITLAFPKLGLLSFPGAERVGKLTIADIGIPSHLADSITTELITDEWARAALP</sequence>
<dbReference type="Gene3D" id="3.40.50.10260">
    <property type="entry name" value="YjeF N-terminal domain"/>
    <property type="match status" value="1"/>
</dbReference>
<dbReference type="EMBL" id="BARV01035920">
    <property type="protein sequence ID" value="GAI48743.1"/>
    <property type="molecule type" value="Genomic_DNA"/>
</dbReference>
<gene>
    <name evidence="2" type="ORF">S06H3_55937</name>
</gene>
<reference evidence="2" key="1">
    <citation type="journal article" date="2014" name="Front. Microbiol.">
        <title>High frequency of phylogenetically diverse reductive dehalogenase-homologous genes in deep subseafloor sedimentary metagenomes.</title>
        <authorList>
            <person name="Kawai M."/>
            <person name="Futagami T."/>
            <person name="Toyoda A."/>
            <person name="Takaki Y."/>
            <person name="Nishi S."/>
            <person name="Hori S."/>
            <person name="Arai W."/>
            <person name="Tsubouchi T."/>
            <person name="Morono Y."/>
            <person name="Uchiyama I."/>
            <person name="Ito T."/>
            <person name="Fujiyama A."/>
            <person name="Inagaki F."/>
            <person name="Takami H."/>
        </authorList>
    </citation>
    <scope>NUCLEOTIDE SEQUENCE</scope>
    <source>
        <strain evidence="2">Expedition CK06-06</strain>
    </source>
</reference>
<dbReference type="NCBIfam" id="TIGR00197">
    <property type="entry name" value="yjeF_nterm"/>
    <property type="match status" value="1"/>
</dbReference>
<dbReference type="AlphaFoldDB" id="X1NYQ4"/>
<organism evidence="2">
    <name type="scientific">marine sediment metagenome</name>
    <dbReference type="NCBI Taxonomy" id="412755"/>
    <lineage>
        <taxon>unclassified sequences</taxon>
        <taxon>metagenomes</taxon>
        <taxon>ecological metagenomes</taxon>
    </lineage>
</organism>
<protein>
    <recommendedName>
        <fullName evidence="1">YjeF N-terminal domain-containing protein</fullName>
    </recommendedName>
</protein>
<comment type="caution">
    <text evidence="2">The sequence shown here is derived from an EMBL/GenBank/DDBJ whole genome shotgun (WGS) entry which is preliminary data.</text>
</comment>
<feature type="non-terminal residue" evidence="2">
    <location>
        <position position="212"/>
    </location>
</feature>
<dbReference type="InterPro" id="IPR036652">
    <property type="entry name" value="YjeF_N_dom_sf"/>
</dbReference>
<dbReference type="SUPFAM" id="SSF64153">
    <property type="entry name" value="YjeF N-terminal domain-like"/>
    <property type="match status" value="1"/>
</dbReference>
<proteinExistence type="predicted"/>
<dbReference type="PROSITE" id="PS51385">
    <property type="entry name" value="YJEF_N"/>
    <property type="match status" value="1"/>
</dbReference>
<dbReference type="Pfam" id="PF03853">
    <property type="entry name" value="YjeF_N"/>
    <property type="match status" value="1"/>
</dbReference>
<dbReference type="InterPro" id="IPR004443">
    <property type="entry name" value="YjeF_N_dom"/>
</dbReference>
<accession>X1NYQ4</accession>